<dbReference type="GO" id="GO:0004805">
    <property type="term" value="F:trehalose-phosphatase activity"/>
    <property type="evidence" value="ECO:0007669"/>
    <property type="project" value="TreeGrafter"/>
</dbReference>
<comment type="caution">
    <text evidence="4">The sequence shown here is derived from an EMBL/GenBank/DDBJ whole genome shotgun (WGS) entry which is preliminary data.</text>
</comment>
<dbReference type="PANTHER" id="PTHR10788">
    <property type="entry name" value="TREHALOSE-6-PHOSPHATE SYNTHASE"/>
    <property type="match status" value="1"/>
</dbReference>
<protein>
    <submittedName>
        <fullName evidence="4">Trehalose-phosphatase synthase</fullName>
    </submittedName>
</protein>
<dbReference type="CDD" id="cd03788">
    <property type="entry name" value="GT20_TPS"/>
    <property type="match status" value="1"/>
</dbReference>
<feature type="compositionally biased region" description="Low complexity" evidence="3">
    <location>
        <begin position="1039"/>
        <end position="1055"/>
    </location>
</feature>
<sequence length="1230" mass="130479">MAKAPESAATSYRRVVVVSHSLPITLTKCASTGGWTAAWDREIARPETAISRYVSLGVRSLDTPVIFVGSPNIYVPVEERAAVEAAIESAGIAAVVVYVDKVVASRFYQGYCKSTLWPILHNVIDVYNSTQVTHAIVDEVAEGIRPSRGGRGNGSGLPESSQPEGWEAARSWNPTEAAETCWQDYCKVNRIVAAAVVENFQEGDLIWIQHYHLMLLPSELARKLRNSANIGFCFHQPFPSSEIFRCLTNREELLRGMLCADHIGFHLFEWAQNFIACCRRLLSCSSESKRGGGLTLHYEGRQIALTCTHMGIDPPLLLSALPSEAVGERVAALRAQHGTHTVICSIDLLEGLKGVPLKLPAFEHLLHSQHTPSPAPPSSQSASPNVSSSSSSLRWERPKPLRLLLYGITPDARPEDHARVTADVRALVSRINSRFPGAVHFECCAAMPLYERLALLRVTEVLLVTSVREGLNLLPLEYLLTNEANPGSLVVSEFCSLARVLSGAVLCNPWSVRKMSAAIQRALSLDGPTRAARLARDIDWCRSNTAAAWARRMVADVSAAAGSGTERGGGGGLGLGFAWRPMAQAIGMEDGKGFTQLRDEAVISSYHATTRRLIVLDHVGTLVPGFPNSEKTLELHGHPARSPSLSSQGSFSPGHTSLRASHSSFGKLLEEAGTQPQPALSPPGSALHLDEPNGSTDSLPHAAAPHAPTAGAERKRPRAPPPSATVRNALEVVCADSRNTVLVMSTSPREELASSFGSVPGCSLGADNGMYVAWSGLHGRWEMAGGVSWELSEAMQQGVTDEGWRELAMSIVKTYAERTCGAFAECGANYVAFHFQQADPEFGRMQAKELHNHLTEVLRDTAVEVVSKPFRLHVGPRGVDKGSLMRQALNAVRPDFVLVVGDDSTDEPAFSELAEFRSRHAHLANHCYACTVGRKPSRATFFVDDQPAVTGLLEALKWAALRATKSASYADLANLPSVGGSNGGSIVGAGLSSAGSTAGGGACAAYPATAGSAAAVGGEASDTFMGATPSYYGEPGGHADTPPTKAPSAPAAPAGSAFQLAPTMAPSAPAAPQGAQGGAAFQRQQLLPVSHTPWGGGWKTSPPRQMSPLSSLPPHLAAGVGPLPPQPGSAAPHASSPTLCLDPVALASSGCPFIQAPEQAATEHEETHPESAPAASVLLVATASIALLLALRGTLQLRVKKRLLVLLVAAAFSVPKWRNALLRLADRIVF</sequence>
<gene>
    <name evidence="4" type="ORF">Ctob_004366</name>
</gene>
<dbReference type="InterPro" id="IPR003337">
    <property type="entry name" value="Trehalose_PPase"/>
</dbReference>
<dbReference type="InterPro" id="IPR001830">
    <property type="entry name" value="Glyco_trans_20"/>
</dbReference>
<dbReference type="SUPFAM" id="SSF53756">
    <property type="entry name" value="UDP-Glycosyltransferase/glycogen phosphorylase"/>
    <property type="match status" value="3"/>
</dbReference>
<dbReference type="FunFam" id="3.40.50.1000:FF:000052">
    <property type="entry name" value="Alpha,alpha-trehalose-phosphate synthase [UDP-forming] 6"/>
    <property type="match status" value="1"/>
</dbReference>
<feature type="region of interest" description="Disordered" evidence="3">
    <location>
        <begin position="145"/>
        <end position="167"/>
    </location>
</feature>
<proteinExistence type="inferred from homology"/>
<evidence type="ECO:0000313" key="5">
    <source>
        <dbReference type="Proteomes" id="UP000037460"/>
    </source>
</evidence>
<dbReference type="Proteomes" id="UP000037460">
    <property type="component" value="Unassembled WGS sequence"/>
</dbReference>
<feature type="region of interest" description="Disordered" evidence="3">
    <location>
        <begin position="1095"/>
        <end position="1135"/>
    </location>
</feature>
<name>A0A0M0JE93_9EUKA</name>
<feature type="compositionally biased region" description="Low complexity" evidence="3">
    <location>
        <begin position="642"/>
        <end position="654"/>
    </location>
</feature>
<dbReference type="EMBL" id="JWZX01003067">
    <property type="protein sequence ID" value="KOO24682.1"/>
    <property type="molecule type" value="Genomic_DNA"/>
</dbReference>
<dbReference type="InterPro" id="IPR036412">
    <property type="entry name" value="HAD-like_sf"/>
</dbReference>
<feature type="compositionally biased region" description="Low complexity" evidence="3">
    <location>
        <begin position="700"/>
        <end position="711"/>
    </location>
</feature>
<dbReference type="InterPro" id="IPR023214">
    <property type="entry name" value="HAD_sf"/>
</dbReference>
<keyword evidence="5" id="KW-1185">Reference proteome</keyword>
<comment type="similarity">
    <text evidence="2">In the C-terminal section; belongs to the trehalose phosphatase family.</text>
</comment>
<feature type="region of interest" description="Disordered" evidence="3">
    <location>
        <begin position="368"/>
        <end position="394"/>
    </location>
</feature>
<feature type="compositionally biased region" description="Low complexity" evidence="3">
    <location>
        <begin position="378"/>
        <end position="392"/>
    </location>
</feature>
<evidence type="ECO:0000256" key="1">
    <source>
        <dbReference type="ARBA" id="ARBA00005409"/>
    </source>
</evidence>
<evidence type="ECO:0000313" key="4">
    <source>
        <dbReference type="EMBL" id="KOO24682.1"/>
    </source>
</evidence>
<dbReference type="Pfam" id="PF00982">
    <property type="entry name" value="Glyco_transf_20"/>
    <property type="match status" value="2"/>
</dbReference>
<dbReference type="Gene3D" id="3.40.50.2000">
    <property type="entry name" value="Glycogen Phosphorylase B"/>
    <property type="match status" value="2"/>
</dbReference>
<dbReference type="OrthoDB" id="755951at2759"/>
<comment type="similarity">
    <text evidence="1">In the N-terminal section; belongs to the glycosyltransferase 20 family.</text>
</comment>
<feature type="region of interest" description="Disordered" evidence="3">
    <location>
        <begin position="630"/>
        <end position="725"/>
    </location>
</feature>
<dbReference type="SUPFAM" id="SSF56784">
    <property type="entry name" value="HAD-like"/>
    <property type="match status" value="1"/>
</dbReference>
<dbReference type="Pfam" id="PF02358">
    <property type="entry name" value="Trehalose_PPase"/>
    <property type="match status" value="1"/>
</dbReference>
<reference evidence="5" key="1">
    <citation type="journal article" date="2015" name="PLoS Genet.">
        <title>Genome Sequence and Transcriptome Analyses of Chrysochromulina tobin: Metabolic Tools for Enhanced Algal Fitness in the Prominent Order Prymnesiales (Haptophyceae).</title>
        <authorList>
            <person name="Hovde B.T."/>
            <person name="Deodato C.R."/>
            <person name="Hunsperger H.M."/>
            <person name="Ryken S.A."/>
            <person name="Yost W."/>
            <person name="Jha R.K."/>
            <person name="Patterson J."/>
            <person name="Monnat R.J. Jr."/>
            <person name="Barlow S.B."/>
            <person name="Starkenburg S.R."/>
            <person name="Cattolico R.A."/>
        </authorList>
    </citation>
    <scope>NUCLEOTIDE SEQUENCE</scope>
    <source>
        <strain evidence="5">CCMP291</strain>
    </source>
</reference>
<dbReference type="GO" id="GO:0005829">
    <property type="term" value="C:cytosol"/>
    <property type="evidence" value="ECO:0007669"/>
    <property type="project" value="TreeGrafter"/>
</dbReference>
<accession>A0A0M0JE93</accession>
<dbReference type="AlphaFoldDB" id="A0A0M0JE93"/>
<dbReference type="Gene3D" id="3.40.50.1000">
    <property type="entry name" value="HAD superfamily/HAD-like"/>
    <property type="match status" value="1"/>
</dbReference>
<dbReference type="GO" id="GO:0005992">
    <property type="term" value="P:trehalose biosynthetic process"/>
    <property type="evidence" value="ECO:0007669"/>
    <property type="project" value="InterPro"/>
</dbReference>
<dbReference type="PANTHER" id="PTHR10788:SF94">
    <property type="entry name" value="ALPHA,ALPHA-TREHALOSE-PHOSPHATE SYNTHASE [UDP-FORMING] 5"/>
    <property type="match status" value="1"/>
</dbReference>
<organism evidence="4 5">
    <name type="scientific">Chrysochromulina tobinii</name>
    <dbReference type="NCBI Taxonomy" id="1460289"/>
    <lineage>
        <taxon>Eukaryota</taxon>
        <taxon>Haptista</taxon>
        <taxon>Haptophyta</taxon>
        <taxon>Prymnesiophyceae</taxon>
        <taxon>Prymnesiales</taxon>
        <taxon>Chrysochromulinaceae</taxon>
        <taxon>Chrysochromulina</taxon>
    </lineage>
</organism>
<evidence type="ECO:0000256" key="3">
    <source>
        <dbReference type="SAM" id="MobiDB-lite"/>
    </source>
</evidence>
<evidence type="ECO:0000256" key="2">
    <source>
        <dbReference type="ARBA" id="ARBA00006330"/>
    </source>
</evidence>
<feature type="region of interest" description="Disordered" evidence="3">
    <location>
        <begin position="1033"/>
        <end position="1055"/>
    </location>
</feature>